<dbReference type="InterPro" id="IPR017434">
    <property type="entry name" value="Pase-1_reg-su_3B/C/D_met"/>
</dbReference>
<evidence type="ECO:0000259" key="4">
    <source>
        <dbReference type="PROSITE" id="PS51159"/>
    </source>
</evidence>
<dbReference type="Pfam" id="PF03370">
    <property type="entry name" value="CBM_21"/>
    <property type="match status" value="1"/>
</dbReference>
<reference evidence="5" key="3">
    <citation type="submission" date="2025-09" db="UniProtKB">
        <authorList>
            <consortium name="Ensembl"/>
        </authorList>
    </citation>
    <scope>IDENTIFICATION</scope>
</reference>
<dbReference type="InterPro" id="IPR038175">
    <property type="entry name" value="CBM21_dom_sf"/>
</dbReference>
<dbReference type="InterPro" id="IPR050782">
    <property type="entry name" value="PP1_regulatory_subunit_3"/>
</dbReference>
<evidence type="ECO:0000313" key="5">
    <source>
        <dbReference type="Ensembl" id="ENSHHUP00000057055.1"/>
    </source>
</evidence>
<dbReference type="GO" id="GO:0000164">
    <property type="term" value="C:protein phosphatase type 1 complex"/>
    <property type="evidence" value="ECO:0007669"/>
    <property type="project" value="TreeGrafter"/>
</dbReference>
<evidence type="ECO:0000256" key="1">
    <source>
        <dbReference type="ARBA" id="ARBA00022600"/>
    </source>
</evidence>
<keyword evidence="2 3" id="KW-0119">Carbohydrate metabolism</keyword>
<accession>A0A4W5P679</accession>
<keyword evidence="1 3" id="KW-0321">Glycogen metabolism</keyword>
<keyword evidence="6" id="KW-1185">Reference proteome</keyword>
<dbReference type="GO" id="GO:0005977">
    <property type="term" value="P:glycogen metabolic process"/>
    <property type="evidence" value="ECO:0007669"/>
    <property type="project" value="UniProtKB-KW"/>
</dbReference>
<dbReference type="Ensembl" id="ENSHHUT00000059019.1">
    <property type="protein sequence ID" value="ENSHHUP00000057055.1"/>
    <property type="gene ID" value="ENSHHUG00000034025.1"/>
</dbReference>
<evidence type="ECO:0000313" key="6">
    <source>
        <dbReference type="Proteomes" id="UP000314982"/>
    </source>
</evidence>
<reference evidence="6" key="1">
    <citation type="submission" date="2018-06" db="EMBL/GenBank/DDBJ databases">
        <title>Genome assembly of Danube salmon.</title>
        <authorList>
            <person name="Macqueen D.J."/>
            <person name="Gundappa M.K."/>
        </authorList>
    </citation>
    <scope>NUCLEOTIDE SEQUENCE [LARGE SCALE GENOMIC DNA]</scope>
</reference>
<dbReference type="STRING" id="62062.ENSHHUP00000057055"/>
<dbReference type="PIRSF" id="PIRSF038207">
    <property type="entry name" value="PP1_GT_animal"/>
    <property type="match status" value="1"/>
</dbReference>
<dbReference type="GO" id="GO:0008157">
    <property type="term" value="F:protein phosphatase 1 binding"/>
    <property type="evidence" value="ECO:0007669"/>
    <property type="project" value="TreeGrafter"/>
</dbReference>
<dbReference type="FunFam" id="2.60.40.2440:FF:000001">
    <property type="entry name" value="Protein phosphatase 1 regulatory subunit 3C"/>
    <property type="match status" value="1"/>
</dbReference>
<dbReference type="AlphaFoldDB" id="A0A4W5P679"/>
<dbReference type="GeneTree" id="ENSGT00940000155648"/>
<protein>
    <recommendedName>
        <fullName evidence="3">Protein phosphatase 1 regulatory subunit</fullName>
    </recommendedName>
</protein>
<dbReference type="GO" id="GO:0005979">
    <property type="term" value="P:regulation of glycogen biosynthetic process"/>
    <property type="evidence" value="ECO:0007669"/>
    <property type="project" value="TreeGrafter"/>
</dbReference>
<dbReference type="PROSITE" id="PS51159">
    <property type="entry name" value="CBM21"/>
    <property type="match status" value="1"/>
</dbReference>
<dbReference type="PANTHER" id="PTHR12307:SF15">
    <property type="entry name" value="PROTEIN PHOSPHATASE 1 REGULATORY SUBUNIT 3C"/>
    <property type="match status" value="1"/>
</dbReference>
<dbReference type="InterPro" id="IPR005036">
    <property type="entry name" value="CBM21_dom"/>
</dbReference>
<sequence>FCQRRVNQLLNPKVHILFPPSMPGPVMPVDIAMQMYITHSPPLRSFLSSYENLRVKNRENHYKPLRPCISSQRPLEARKSPKTTIKIPKGKKKVVFADSKGMSLTAIHVFSKFDEKPVLSDLQFDLTDLENANMELKISTMRSLALDFPQPAADYLAFRNRLLKDSVCLENCTLQERSLTGTVKVRNLGFEKSVQVRLTVDSWKTHTDIDCTFMNNIYSFQDTDTFTFVFDLPSYVHPYNKVEFCIYFKSKDQVFWDNNDGENYMLKPLGWNGEDVQTLAKTIFERKKPAEHKNGNKILEMEFDQFGSPRLSSGLFPGWQSLGRIENGANYC</sequence>
<feature type="domain" description="CBM21" evidence="4">
    <location>
        <begin position="159"/>
        <end position="267"/>
    </location>
</feature>
<dbReference type="PANTHER" id="PTHR12307">
    <property type="entry name" value="PROTEIN PHOSPHATASE 1 REGULATORY SUBUNIT"/>
    <property type="match status" value="1"/>
</dbReference>
<organism evidence="5 6">
    <name type="scientific">Hucho hucho</name>
    <name type="common">huchen</name>
    <dbReference type="NCBI Taxonomy" id="62062"/>
    <lineage>
        <taxon>Eukaryota</taxon>
        <taxon>Metazoa</taxon>
        <taxon>Chordata</taxon>
        <taxon>Craniata</taxon>
        <taxon>Vertebrata</taxon>
        <taxon>Euteleostomi</taxon>
        <taxon>Actinopterygii</taxon>
        <taxon>Neopterygii</taxon>
        <taxon>Teleostei</taxon>
        <taxon>Protacanthopterygii</taxon>
        <taxon>Salmoniformes</taxon>
        <taxon>Salmonidae</taxon>
        <taxon>Salmoninae</taxon>
        <taxon>Hucho</taxon>
    </lineage>
</organism>
<evidence type="ECO:0000256" key="2">
    <source>
        <dbReference type="ARBA" id="ARBA00023277"/>
    </source>
</evidence>
<dbReference type="Proteomes" id="UP000314982">
    <property type="component" value="Unassembled WGS sequence"/>
</dbReference>
<reference evidence="5" key="2">
    <citation type="submission" date="2025-08" db="UniProtKB">
        <authorList>
            <consortium name="Ensembl"/>
        </authorList>
    </citation>
    <scope>IDENTIFICATION</scope>
</reference>
<evidence type="ECO:0000256" key="3">
    <source>
        <dbReference type="PIRNR" id="PIRNR038207"/>
    </source>
</evidence>
<name>A0A4W5P679_9TELE</name>
<proteinExistence type="predicted"/>
<dbReference type="Gene3D" id="2.60.40.2440">
    <property type="entry name" value="Carbohydrate binding type-21 domain"/>
    <property type="match status" value="1"/>
</dbReference>
<dbReference type="GO" id="GO:2001069">
    <property type="term" value="F:glycogen binding"/>
    <property type="evidence" value="ECO:0007669"/>
    <property type="project" value="TreeGrafter"/>
</dbReference>